<dbReference type="SMART" id="SM00448">
    <property type="entry name" value="REC"/>
    <property type="match status" value="1"/>
</dbReference>
<evidence type="ECO:0000259" key="2">
    <source>
        <dbReference type="PROSITE" id="PS50110"/>
    </source>
</evidence>
<name>A0A1M6VGZ4_9BACT</name>
<dbReference type="AlphaFoldDB" id="A0A1M6VGZ4"/>
<dbReference type="GO" id="GO:0000156">
    <property type="term" value="F:phosphorelay response regulator activity"/>
    <property type="evidence" value="ECO:0007669"/>
    <property type="project" value="InterPro"/>
</dbReference>
<dbReference type="PROSITE" id="PS50930">
    <property type="entry name" value="HTH_LYTTR"/>
    <property type="match status" value="1"/>
</dbReference>
<organism evidence="4 5">
    <name type="scientific">Chitinophaga jiangningensis</name>
    <dbReference type="NCBI Taxonomy" id="1419482"/>
    <lineage>
        <taxon>Bacteria</taxon>
        <taxon>Pseudomonadati</taxon>
        <taxon>Bacteroidota</taxon>
        <taxon>Chitinophagia</taxon>
        <taxon>Chitinophagales</taxon>
        <taxon>Chitinophagaceae</taxon>
        <taxon>Chitinophaga</taxon>
    </lineage>
</organism>
<feature type="domain" description="HTH LytTR-type" evidence="3">
    <location>
        <begin position="146"/>
        <end position="250"/>
    </location>
</feature>
<dbReference type="FunFam" id="3.40.50.2300:FF:000051">
    <property type="entry name" value="Two-component response regulator yehT"/>
    <property type="match status" value="1"/>
</dbReference>
<protein>
    <submittedName>
        <fullName evidence="4">Two component transcriptional regulator, LytTR family</fullName>
    </submittedName>
</protein>
<proteinExistence type="predicted"/>
<dbReference type="STRING" id="1419482.SAMN05444266_101204"/>
<feature type="modified residue" description="4-aspartylphosphate" evidence="1">
    <location>
        <position position="54"/>
    </location>
</feature>
<dbReference type="Gene3D" id="3.40.50.2300">
    <property type="match status" value="1"/>
</dbReference>
<dbReference type="Pfam" id="PF04397">
    <property type="entry name" value="LytTR"/>
    <property type="match status" value="1"/>
</dbReference>
<dbReference type="Pfam" id="PF00072">
    <property type="entry name" value="Response_reg"/>
    <property type="match status" value="1"/>
</dbReference>
<reference evidence="4 5" key="1">
    <citation type="submission" date="2016-11" db="EMBL/GenBank/DDBJ databases">
        <authorList>
            <person name="Jaros S."/>
            <person name="Januszkiewicz K."/>
            <person name="Wedrychowicz H."/>
        </authorList>
    </citation>
    <scope>NUCLEOTIDE SEQUENCE [LARGE SCALE GENOMIC DNA]</scope>
    <source>
        <strain evidence="4 5">DSM 27406</strain>
    </source>
</reference>
<dbReference type="InterPro" id="IPR001789">
    <property type="entry name" value="Sig_transdc_resp-reg_receiver"/>
</dbReference>
<dbReference type="PANTHER" id="PTHR37299">
    <property type="entry name" value="TRANSCRIPTIONAL REGULATOR-RELATED"/>
    <property type="match status" value="1"/>
</dbReference>
<keyword evidence="1" id="KW-0597">Phosphoprotein</keyword>
<dbReference type="PANTHER" id="PTHR37299:SF1">
    <property type="entry name" value="STAGE 0 SPORULATION PROTEIN A HOMOLOG"/>
    <property type="match status" value="1"/>
</dbReference>
<keyword evidence="5" id="KW-1185">Reference proteome</keyword>
<dbReference type="GO" id="GO:0003677">
    <property type="term" value="F:DNA binding"/>
    <property type="evidence" value="ECO:0007669"/>
    <property type="project" value="InterPro"/>
</dbReference>
<dbReference type="InterPro" id="IPR046947">
    <property type="entry name" value="LytR-like"/>
</dbReference>
<dbReference type="SUPFAM" id="SSF52172">
    <property type="entry name" value="CheY-like"/>
    <property type="match status" value="1"/>
</dbReference>
<accession>A0A1M6VGZ4</accession>
<dbReference type="Proteomes" id="UP000184420">
    <property type="component" value="Unassembled WGS sequence"/>
</dbReference>
<dbReference type="RefSeq" id="WP_073077132.1">
    <property type="nucleotide sequence ID" value="NZ_FRBL01000001.1"/>
</dbReference>
<dbReference type="EMBL" id="FRBL01000001">
    <property type="protein sequence ID" value="SHK80739.1"/>
    <property type="molecule type" value="Genomic_DNA"/>
</dbReference>
<evidence type="ECO:0000256" key="1">
    <source>
        <dbReference type="PROSITE-ProRule" id="PRU00169"/>
    </source>
</evidence>
<sequence length="250" mass="28093">MIKAVIIDDEPLAREVVKEYLLSYPQVQVLQECNDGFEGLKAIQQHQPDIIFLDIQMPKITGFEMLELVENMPAVIFTTAFEEHAIRAFEVNAADYLLKPFSKERFDKALQKWLELKAAIAAPVPAPDTSALLDAAGSSPVQSNRVVVKINGKIKIIPVHDIHYLEAADDYVKVVTQEGAFLKNKTMSFFEQTLDAQQFTRVHRSYILNINQVSRIDPYEKENHLAILKSGAKVLVSKTGYPRLKAALGL</sequence>
<evidence type="ECO:0000313" key="5">
    <source>
        <dbReference type="Proteomes" id="UP000184420"/>
    </source>
</evidence>
<dbReference type="SMART" id="SM00850">
    <property type="entry name" value="LytTR"/>
    <property type="match status" value="1"/>
</dbReference>
<feature type="domain" description="Response regulatory" evidence="2">
    <location>
        <begin position="3"/>
        <end position="114"/>
    </location>
</feature>
<dbReference type="InterPro" id="IPR011006">
    <property type="entry name" value="CheY-like_superfamily"/>
</dbReference>
<dbReference type="InterPro" id="IPR007492">
    <property type="entry name" value="LytTR_DNA-bd_dom"/>
</dbReference>
<evidence type="ECO:0000259" key="3">
    <source>
        <dbReference type="PROSITE" id="PS50930"/>
    </source>
</evidence>
<dbReference type="PROSITE" id="PS50110">
    <property type="entry name" value="RESPONSE_REGULATORY"/>
    <property type="match status" value="1"/>
</dbReference>
<evidence type="ECO:0000313" key="4">
    <source>
        <dbReference type="EMBL" id="SHK80739.1"/>
    </source>
</evidence>
<dbReference type="Gene3D" id="2.40.50.1020">
    <property type="entry name" value="LytTr DNA-binding domain"/>
    <property type="match status" value="1"/>
</dbReference>
<gene>
    <name evidence="4" type="ORF">SAMN05444266_101204</name>
</gene>
<dbReference type="OrthoDB" id="1646880at2"/>